<name>A0AAV3RA47_LITER</name>
<dbReference type="InterPro" id="IPR045096">
    <property type="entry name" value="EDR2-like"/>
</dbReference>
<sequence>MIPTKSKSKHHHRSSVAAASSPPNHRSSTSTTAQNDDVIQEEWRAAAISGGTLKRVDPESGTNGWASPSGDLFLLRGPNFFATKSKTPSGQYLLQPCGVDWLRSTSKLDHYLSHPQNRIVNALKKSKSKPFIIAINLQIPGKDHHSAIFYFSSPESDPVQPGSLLHRFIQSDDNFRNSRLKLVNRIVKGPWIVKTAVGSHSACLLGKALNCRYHKMQNYLEIDVDIGSSKVASAILHLALGYTSSVTIDMGFVVEAQSEEELPEKLFGAVRVCQMEMGAASFVQTPSVKKVSISSNGKLGGEAGNSQNGDSLKSN</sequence>
<dbReference type="PANTHER" id="PTHR12136:SF91">
    <property type="entry name" value="PROTEIN ENHANCED DISEASE RESISTANCE 2-LIKE"/>
    <property type="match status" value="1"/>
</dbReference>
<evidence type="ECO:0000313" key="3">
    <source>
        <dbReference type="EMBL" id="GAA0173185.1"/>
    </source>
</evidence>
<keyword evidence="4" id="KW-1185">Reference proteome</keyword>
<feature type="compositionally biased region" description="Polar residues" evidence="1">
    <location>
        <begin position="304"/>
        <end position="315"/>
    </location>
</feature>
<dbReference type="EMBL" id="BAABME010026038">
    <property type="protein sequence ID" value="GAA0173185.1"/>
    <property type="molecule type" value="Genomic_DNA"/>
</dbReference>
<accession>A0AAV3RA47</accession>
<organism evidence="3 4">
    <name type="scientific">Lithospermum erythrorhizon</name>
    <name type="common">Purple gromwell</name>
    <name type="synonym">Lithospermum officinale var. erythrorhizon</name>
    <dbReference type="NCBI Taxonomy" id="34254"/>
    <lineage>
        <taxon>Eukaryota</taxon>
        <taxon>Viridiplantae</taxon>
        <taxon>Streptophyta</taxon>
        <taxon>Embryophyta</taxon>
        <taxon>Tracheophyta</taxon>
        <taxon>Spermatophyta</taxon>
        <taxon>Magnoliopsida</taxon>
        <taxon>eudicotyledons</taxon>
        <taxon>Gunneridae</taxon>
        <taxon>Pentapetalae</taxon>
        <taxon>asterids</taxon>
        <taxon>lamiids</taxon>
        <taxon>Boraginales</taxon>
        <taxon>Boraginaceae</taxon>
        <taxon>Boraginoideae</taxon>
        <taxon>Lithospermeae</taxon>
        <taxon>Lithospermum</taxon>
    </lineage>
</organism>
<feature type="compositionally biased region" description="Polar residues" evidence="1">
    <location>
        <begin position="22"/>
        <end position="37"/>
    </location>
</feature>
<dbReference type="InterPro" id="IPR009769">
    <property type="entry name" value="EDR2_C"/>
</dbReference>
<gene>
    <name evidence="3" type="ORF">LIER_41476</name>
</gene>
<dbReference type="AlphaFoldDB" id="A0AAV3RA47"/>
<proteinExistence type="predicted"/>
<dbReference type="PANTHER" id="PTHR12136">
    <property type="entry name" value="ENHANCED DISEASE RESISTANCE-RELATED"/>
    <property type="match status" value="1"/>
</dbReference>
<dbReference type="Pfam" id="PF07059">
    <property type="entry name" value="EDR2_C"/>
    <property type="match status" value="1"/>
</dbReference>
<reference evidence="3 4" key="1">
    <citation type="submission" date="2024-01" db="EMBL/GenBank/DDBJ databases">
        <title>The complete chloroplast genome sequence of Lithospermum erythrorhizon: insights into the phylogenetic relationship among Boraginaceae species and the maternal lineages of purple gromwells.</title>
        <authorList>
            <person name="Okada T."/>
            <person name="Watanabe K."/>
        </authorList>
    </citation>
    <scope>NUCLEOTIDE SEQUENCE [LARGE SCALE GENOMIC DNA]</scope>
</reference>
<protein>
    <submittedName>
        <fullName evidence="3">Defense/immunity protein</fullName>
    </submittedName>
</protein>
<feature type="region of interest" description="Disordered" evidence="1">
    <location>
        <begin position="1"/>
        <end position="37"/>
    </location>
</feature>
<evidence type="ECO:0000259" key="2">
    <source>
        <dbReference type="Pfam" id="PF07059"/>
    </source>
</evidence>
<feature type="compositionally biased region" description="Basic residues" evidence="1">
    <location>
        <begin position="1"/>
        <end position="14"/>
    </location>
</feature>
<evidence type="ECO:0000256" key="1">
    <source>
        <dbReference type="SAM" id="MobiDB-lite"/>
    </source>
</evidence>
<comment type="caution">
    <text evidence="3">The sequence shown here is derived from an EMBL/GenBank/DDBJ whole genome shotgun (WGS) entry which is preliminary data.</text>
</comment>
<dbReference type="Proteomes" id="UP001454036">
    <property type="component" value="Unassembled WGS sequence"/>
</dbReference>
<feature type="region of interest" description="Disordered" evidence="1">
    <location>
        <begin position="294"/>
        <end position="315"/>
    </location>
</feature>
<evidence type="ECO:0000313" key="4">
    <source>
        <dbReference type="Proteomes" id="UP001454036"/>
    </source>
</evidence>
<feature type="domain" description="Protein ENHANCED DISEASE RESISTANCE 2 C-terminal" evidence="2">
    <location>
        <begin position="65"/>
        <end position="276"/>
    </location>
</feature>